<gene>
    <name evidence="9" type="ORF">V6N12_020183</name>
</gene>
<dbReference type="PANTHER" id="PTHR27008:SF585">
    <property type="entry name" value="PROTEIN KINASE DOMAIN-CONTAINING PROTEIN"/>
    <property type="match status" value="1"/>
</dbReference>
<evidence type="ECO:0000256" key="5">
    <source>
        <dbReference type="ARBA" id="ARBA00022989"/>
    </source>
</evidence>
<sequence>MNDLRRKVNDLNIRKQDLELKKGEEIRCRKVVKSEVENCFSRESLGFSSLEELYVSACNVKGSIPAEIGNLSRLILIEIGDNELTGIIPSTIGRLKDLQRLYLSYNNLEGPVPSELCHLNKLAFLSLTSNKLSGQIPACLGDLVSLRKMFLGSNMFSSSMPSTLTGLTDLLNLNLSSNSLSGPLPFDIGKWKVLISMDLSNNQFSGDIPTGVADLKDLTYFSLSNNRITGSIPKSFGDLLSLQFMDLSRNNLSGEIPESLEKLSYLEYFNVSFNRLQGEIPRGGLFGNYSIESFKGNEALCGAPQLHLPNCKVKPLKNSNAKAKLKIYVSLPIASTILMMALIFIILRSKKRKGKLTTQEELLPLGTWRQISYYELHQATDGFNGSYGSVYQGTLSDEMIFAVKVFKLELEGTSKGFDVECEVFRNTRHRNLIKIISSCSNDFDFKTLVLEFMPNGSVDKWLYSSNHSLDILQRLNIIIDVSSALEYLHHGN</sequence>
<evidence type="ECO:0000313" key="10">
    <source>
        <dbReference type="Proteomes" id="UP001472677"/>
    </source>
</evidence>
<dbReference type="Pfam" id="PF13855">
    <property type="entry name" value="LRR_8"/>
    <property type="match status" value="2"/>
</dbReference>
<dbReference type="InterPro" id="IPR011009">
    <property type="entry name" value="Kinase-like_dom_sf"/>
</dbReference>
<dbReference type="InterPro" id="IPR003591">
    <property type="entry name" value="Leu-rich_rpt_typical-subtyp"/>
</dbReference>
<feature type="transmembrane region" description="Helical" evidence="7">
    <location>
        <begin position="327"/>
        <end position="347"/>
    </location>
</feature>
<keyword evidence="2" id="KW-0433">Leucine-rich repeat</keyword>
<keyword evidence="6 7" id="KW-0472">Membrane</keyword>
<keyword evidence="3 7" id="KW-0812">Transmembrane</keyword>
<dbReference type="InterPro" id="IPR000719">
    <property type="entry name" value="Prot_kinase_dom"/>
</dbReference>
<dbReference type="EMBL" id="JBBPBM010002199">
    <property type="protein sequence ID" value="KAK8479810.1"/>
    <property type="molecule type" value="Genomic_DNA"/>
</dbReference>
<evidence type="ECO:0000256" key="7">
    <source>
        <dbReference type="SAM" id="Phobius"/>
    </source>
</evidence>
<evidence type="ECO:0000256" key="1">
    <source>
        <dbReference type="ARBA" id="ARBA00004370"/>
    </source>
</evidence>
<reference evidence="9 10" key="1">
    <citation type="journal article" date="2024" name="G3 (Bethesda)">
        <title>Genome assembly of Hibiscus sabdariffa L. provides insights into metabolisms of medicinal natural products.</title>
        <authorList>
            <person name="Kim T."/>
        </authorList>
    </citation>
    <scope>NUCLEOTIDE SEQUENCE [LARGE SCALE GENOMIC DNA]</scope>
    <source>
        <strain evidence="9">TK-2024</strain>
        <tissue evidence="9">Old leaves</tissue>
    </source>
</reference>
<comment type="caution">
    <text evidence="9">The sequence shown here is derived from an EMBL/GenBank/DDBJ whole genome shotgun (WGS) entry which is preliminary data.</text>
</comment>
<evidence type="ECO:0000259" key="8">
    <source>
        <dbReference type="PROSITE" id="PS50011"/>
    </source>
</evidence>
<dbReference type="InterPro" id="IPR032675">
    <property type="entry name" value="LRR_dom_sf"/>
</dbReference>
<dbReference type="Gene3D" id="3.30.200.20">
    <property type="entry name" value="Phosphorylase Kinase, domain 1"/>
    <property type="match status" value="1"/>
</dbReference>
<dbReference type="SMART" id="SM00369">
    <property type="entry name" value="LRR_TYP"/>
    <property type="match status" value="4"/>
</dbReference>
<dbReference type="Proteomes" id="UP001472677">
    <property type="component" value="Unassembled WGS sequence"/>
</dbReference>
<keyword evidence="10" id="KW-1185">Reference proteome</keyword>
<name>A0ABR1ZH62_9ROSI</name>
<dbReference type="Gene3D" id="1.10.510.10">
    <property type="entry name" value="Transferase(Phosphotransferase) domain 1"/>
    <property type="match status" value="1"/>
</dbReference>
<evidence type="ECO:0000313" key="9">
    <source>
        <dbReference type="EMBL" id="KAK8479810.1"/>
    </source>
</evidence>
<dbReference type="Pfam" id="PF00560">
    <property type="entry name" value="LRR_1"/>
    <property type="match status" value="3"/>
</dbReference>
<dbReference type="Gene3D" id="3.80.10.10">
    <property type="entry name" value="Ribonuclease Inhibitor"/>
    <property type="match status" value="1"/>
</dbReference>
<protein>
    <recommendedName>
        <fullName evidence="8">Protein kinase domain-containing protein</fullName>
    </recommendedName>
</protein>
<keyword evidence="4" id="KW-0677">Repeat</keyword>
<dbReference type="PANTHER" id="PTHR27008">
    <property type="entry name" value="OS04G0122200 PROTEIN"/>
    <property type="match status" value="1"/>
</dbReference>
<comment type="subcellular location">
    <subcellularLocation>
        <location evidence="1">Membrane</location>
    </subcellularLocation>
</comment>
<accession>A0ABR1ZH62</accession>
<dbReference type="InterPro" id="IPR051809">
    <property type="entry name" value="Plant_receptor-like_S/T_kinase"/>
</dbReference>
<dbReference type="InterPro" id="IPR001245">
    <property type="entry name" value="Ser-Thr/Tyr_kinase_cat_dom"/>
</dbReference>
<dbReference type="InterPro" id="IPR001611">
    <property type="entry name" value="Leu-rich_rpt"/>
</dbReference>
<evidence type="ECO:0000256" key="2">
    <source>
        <dbReference type="ARBA" id="ARBA00022614"/>
    </source>
</evidence>
<organism evidence="9 10">
    <name type="scientific">Hibiscus sabdariffa</name>
    <name type="common">roselle</name>
    <dbReference type="NCBI Taxonomy" id="183260"/>
    <lineage>
        <taxon>Eukaryota</taxon>
        <taxon>Viridiplantae</taxon>
        <taxon>Streptophyta</taxon>
        <taxon>Embryophyta</taxon>
        <taxon>Tracheophyta</taxon>
        <taxon>Spermatophyta</taxon>
        <taxon>Magnoliopsida</taxon>
        <taxon>eudicotyledons</taxon>
        <taxon>Gunneridae</taxon>
        <taxon>Pentapetalae</taxon>
        <taxon>rosids</taxon>
        <taxon>malvids</taxon>
        <taxon>Malvales</taxon>
        <taxon>Malvaceae</taxon>
        <taxon>Malvoideae</taxon>
        <taxon>Hibiscus</taxon>
    </lineage>
</organism>
<dbReference type="SUPFAM" id="SSF56112">
    <property type="entry name" value="Protein kinase-like (PK-like)"/>
    <property type="match status" value="1"/>
</dbReference>
<feature type="domain" description="Protein kinase" evidence="8">
    <location>
        <begin position="376"/>
        <end position="492"/>
    </location>
</feature>
<evidence type="ECO:0000256" key="6">
    <source>
        <dbReference type="ARBA" id="ARBA00023136"/>
    </source>
</evidence>
<evidence type="ECO:0000256" key="4">
    <source>
        <dbReference type="ARBA" id="ARBA00022737"/>
    </source>
</evidence>
<proteinExistence type="predicted"/>
<dbReference type="Pfam" id="PF07714">
    <property type="entry name" value="PK_Tyr_Ser-Thr"/>
    <property type="match status" value="1"/>
</dbReference>
<keyword evidence="5 7" id="KW-1133">Transmembrane helix</keyword>
<evidence type="ECO:0000256" key="3">
    <source>
        <dbReference type="ARBA" id="ARBA00022692"/>
    </source>
</evidence>
<feature type="non-terminal residue" evidence="9">
    <location>
        <position position="492"/>
    </location>
</feature>
<dbReference type="SUPFAM" id="SSF52058">
    <property type="entry name" value="L domain-like"/>
    <property type="match status" value="1"/>
</dbReference>
<dbReference type="PROSITE" id="PS50011">
    <property type="entry name" value="PROTEIN_KINASE_DOM"/>
    <property type="match status" value="1"/>
</dbReference>